<reference evidence="1" key="2">
    <citation type="submission" date="2020-05" db="UniProtKB">
        <authorList>
            <consortium name="EnsemblMetazoa"/>
        </authorList>
    </citation>
    <scope>IDENTIFICATION</scope>
    <source>
        <strain evidence="1">IAEA</strain>
    </source>
</reference>
<protein>
    <recommendedName>
        <fullName evidence="3">HMG box domain-containing protein</fullName>
    </recommendedName>
</protein>
<reference evidence="2" key="1">
    <citation type="submission" date="2015-01" db="EMBL/GenBank/DDBJ databases">
        <authorList>
            <person name="Aksoy S."/>
            <person name="Warren W."/>
            <person name="Wilson R.K."/>
        </authorList>
    </citation>
    <scope>NUCLEOTIDE SEQUENCE [LARGE SCALE GENOMIC DNA]</scope>
    <source>
        <strain evidence="2">IAEA</strain>
    </source>
</reference>
<accession>A0A1B0AL41</accession>
<dbReference type="AlphaFoldDB" id="A0A1B0AL41"/>
<keyword evidence="2" id="KW-1185">Reference proteome</keyword>
<dbReference type="GO" id="GO:0005634">
    <property type="term" value="C:nucleus"/>
    <property type="evidence" value="ECO:0007669"/>
    <property type="project" value="UniProtKB-ARBA"/>
</dbReference>
<name>A0A1B0AL41_9MUSC</name>
<evidence type="ECO:0000313" key="2">
    <source>
        <dbReference type="Proteomes" id="UP000092460"/>
    </source>
</evidence>
<dbReference type="InterPro" id="IPR036910">
    <property type="entry name" value="HMG_box_dom_sf"/>
</dbReference>
<dbReference type="EnsemblMetazoa" id="GPPI000552-RA">
    <property type="protein sequence ID" value="GPPI000552-PA"/>
    <property type="gene ID" value="GPPI000552"/>
</dbReference>
<organism evidence="1 2">
    <name type="scientific">Glossina palpalis gambiensis</name>
    <dbReference type="NCBI Taxonomy" id="67801"/>
    <lineage>
        <taxon>Eukaryota</taxon>
        <taxon>Metazoa</taxon>
        <taxon>Ecdysozoa</taxon>
        <taxon>Arthropoda</taxon>
        <taxon>Hexapoda</taxon>
        <taxon>Insecta</taxon>
        <taxon>Pterygota</taxon>
        <taxon>Neoptera</taxon>
        <taxon>Endopterygota</taxon>
        <taxon>Diptera</taxon>
        <taxon>Brachycera</taxon>
        <taxon>Muscomorpha</taxon>
        <taxon>Hippoboscoidea</taxon>
        <taxon>Glossinidae</taxon>
        <taxon>Glossina</taxon>
    </lineage>
</organism>
<proteinExistence type="predicted"/>
<evidence type="ECO:0008006" key="3">
    <source>
        <dbReference type="Google" id="ProtNLM"/>
    </source>
</evidence>
<dbReference type="EMBL" id="JXJN01029871">
    <property type="status" value="NOT_ANNOTATED_CDS"/>
    <property type="molecule type" value="Genomic_DNA"/>
</dbReference>
<dbReference type="VEuPathDB" id="VectorBase:GPPI000552"/>
<evidence type="ECO:0000313" key="1">
    <source>
        <dbReference type="EnsemblMetazoa" id="GPPI000552-PA"/>
    </source>
</evidence>
<dbReference type="CDD" id="cd00084">
    <property type="entry name" value="HMG-box_SF"/>
    <property type="match status" value="1"/>
</dbReference>
<sequence length="84" mass="10084">MCEFIRTLTKFVDVFQRRTGYAVSDNPFFNFYNAVGRKGHGNARDAARLWNEMSDGEKETYRAIAKEEKRLKRLHRNRNRENER</sequence>
<dbReference type="Proteomes" id="UP000092460">
    <property type="component" value="Unassembled WGS sequence"/>
</dbReference>
<dbReference type="SUPFAM" id="SSF47095">
    <property type="entry name" value="HMG-box"/>
    <property type="match status" value="1"/>
</dbReference>